<dbReference type="EC" id="1.2.1.70" evidence="3 8"/>
<evidence type="ECO:0000256" key="12">
    <source>
        <dbReference type="PIRSR" id="PIRSR000445-4"/>
    </source>
</evidence>
<evidence type="ECO:0000256" key="1">
    <source>
        <dbReference type="ARBA" id="ARBA00005059"/>
    </source>
</evidence>
<evidence type="ECO:0000256" key="11">
    <source>
        <dbReference type="PIRSR" id="PIRSR000445-3"/>
    </source>
</evidence>
<comment type="domain">
    <text evidence="8">Possesses an unusual extended V-shaped dimeric structure with each monomer consisting of three distinct domains arranged along a curved 'spinal' alpha-helix. The N-terminal catalytic domain specifically recognizes the glutamate moiety of the substrate. The second domain is the NADPH-binding domain, and the third C-terminal domain is responsible for dimerization.</text>
</comment>
<dbReference type="InterPro" id="IPR006151">
    <property type="entry name" value="Shikm_DH/Glu-tRNA_Rdtase"/>
</dbReference>
<evidence type="ECO:0000313" key="17">
    <source>
        <dbReference type="EMBL" id="SDV04754.1"/>
    </source>
</evidence>
<dbReference type="InterPro" id="IPR000343">
    <property type="entry name" value="4pyrrol_synth_GluRdtase"/>
</dbReference>
<evidence type="ECO:0000259" key="14">
    <source>
        <dbReference type="Pfam" id="PF00745"/>
    </source>
</evidence>
<evidence type="ECO:0000259" key="15">
    <source>
        <dbReference type="Pfam" id="PF01488"/>
    </source>
</evidence>
<comment type="miscellaneous">
    <text evidence="8">During catalysis, the active site Cys acts as a nucleophile attacking the alpha-carbonyl group of tRNA-bound glutamate with the formation of a thioester intermediate between enzyme and glutamate, and the concomitant release of tRNA(Glu). The thioester intermediate is finally reduced by direct hydride transfer from NADPH, to form the product GSA.</text>
</comment>
<dbReference type="UniPathway" id="UPA00251">
    <property type="reaction ID" value="UER00316"/>
</dbReference>
<dbReference type="InterPro" id="IPR036343">
    <property type="entry name" value="GluRdtase_N_sf"/>
</dbReference>
<dbReference type="InterPro" id="IPR015895">
    <property type="entry name" value="4pyrrol_synth_GluRdtase_N"/>
</dbReference>
<dbReference type="Gene3D" id="3.30.460.30">
    <property type="entry name" value="Glutamyl-tRNA reductase, N-terminal domain"/>
    <property type="match status" value="1"/>
</dbReference>
<dbReference type="Pfam" id="PF00745">
    <property type="entry name" value="GlutR_dimer"/>
    <property type="match status" value="1"/>
</dbReference>
<dbReference type="EMBL" id="LT629799">
    <property type="protein sequence ID" value="SDV04754.1"/>
    <property type="molecule type" value="Genomic_DNA"/>
</dbReference>
<evidence type="ECO:0000256" key="6">
    <source>
        <dbReference type="ARBA" id="ARBA00023244"/>
    </source>
</evidence>
<feature type="binding site" evidence="8 10">
    <location>
        <begin position="114"/>
        <end position="116"/>
    </location>
    <ligand>
        <name>substrate</name>
    </ligand>
</feature>
<dbReference type="SUPFAM" id="SSF51735">
    <property type="entry name" value="NAD(P)-binding Rossmann-fold domains"/>
    <property type="match status" value="1"/>
</dbReference>
<organism evidence="17 18">
    <name type="scientific">Microlunatus sagamiharensis</name>
    <dbReference type="NCBI Taxonomy" id="546874"/>
    <lineage>
        <taxon>Bacteria</taxon>
        <taxon>Bacillati</taxon>
        <taxon>Actinomycetota</taxon>
        <taxon>Actinomycetes</taxon>
        <taxon>Propionibacteriales</taxon>
        <taxon>Propionibacteriaceae</taxon>
        <taxon>Microlunatus</taxon>
    </lineage>
</organism>
<dbReference type="PIRSF" id="PIRSF000445">
    <property type="entry name" value="4pyrrol_synth_GluRdtase"/>
    <property type="match status" value="1"/>
</dbReference>
<keyword evidence="18" id="KW-1185">Reference proteome</keyword>
<dbReference type="InterPro" id="IPR015896">
    <property type="entry name" value="4pyrrol_synth_GluRdtase_dimer"/>
</dbReference>
<dbReference type="InterPro" id="IPR036291">
    <property type="entry name" value="NAD(P)-bd_dom_sf"/>
</dbReference>
<feature type="binding site" evidence="8 10">
    <location>
        <position position="109"/>
    </location>
    <ligand>
        <name>substrate</name>
    </ligand>
</feature>
<keyword evidence="5 8" id="KW-0560">Oxidoreductase</keyword>
<feature type="binding site" evidence="8 10">
    <location>
        <position position="120"/>
    </location>
    <ligand>
        <name>substrate</name>
    </ligand>
</feature>
<evidence type="ECO:0000256" key="9">
    <source>
        <dbReference type="PIRSR" id="PIRSR000445-1"/>
    </source>
</evidence>
<evidence type="ECO:0000256" key="3">
    <source>
        <dbReference type="ARBA" id="ARBA00012970"/>
    </source>
</evidence>
<dbReference type="AlphaFoldDB" id="A0A1H2NHA6"/>
<keyword evidence="4 8" id="KW-0521">NADP</keyword>
<dbReference type="GO" id="GO:0050661">
    <property type="term" value="F:NADP binding"/>
    <property type="evidence" value="ECO:0007669"/>
    <property type="project" value="InterPro"/>
</dbReference>
<comment type="catalytic activity">
    <reaction evidence="7 8 13">
        <text>(S)-4-amino-5-oxopentanoate + tRNA(Glu) + NADP(+) = L-glutamyl-tRNA(Glu) + NADPH + H(+)</text>
        <dbReference type="Rhea" id="RHEA:12344"/>
        <dbReference type="Rhea" id="RHEA-COMP:9663"/>
        <dbReference type="Rhea" id="RHEA-COMP:9680"/>
        <dbReference type="ChEBI" id="CHEBI:15378"/>
        <dbReference type="ChEBI" id="CHEBI:57501"/>
        <dbReference type="ChEBI" id="CHEBI:57783"/>
        <dbReference type="ChEBI" id="CHEBI:58349"/>
        <dbReference type="ChEBI" id="CHEBI:78442"/>
        <dbReference type="ChEBI" id="CHEBI:78520"/>
        <dbReference type="EC" id="1.2.1.70"/>
    </reaction>
</comment>
<evidence type="ECO:0000256" key="13">
    <source>
        <dbReference type="RuleBase" id="RU000584"/>
    </source>
</evidence>
<evidence type="ECO:0000256" key="2">
    <source>
        <dbReference type="ARBA" id="ARBA00005916"/>
    </source>
</evidence>
<dbReference type="PROSITE" id="PS00747">
    <property type="entry name" value="GLUTR"/>
    <property type="match status" value="1"/>
</dbReference>
<evidence type="ECO:0000256" key="7">
    <source>
        <dbReference type="ARBA" id="ARBA00047464"/>
    </source>
</evidence>
<dbReference type="NCBIfam" id="TIGR01035">
    <property type="entry name" value="hemA"/>
    <property type="match status" value="1"/>
</dbReference>
<comment type="function">
    <text evidence="8">Catalyzes the NADPH-dependent reduction of glutamyl-tRNA(Glu) to glutamate 1-semialdehyde (GSA).</text>
</comment>
<comment type="pathway">
    <text evidence="1 8 13">Porphyrin-containing compound metabolism; protoporphyrin-IX biosynthesis; 5-aminolevulinate from L-glutamyl-tRNA(Glu): step 1/2.</text>
</comment>
<feature type="domain" description="Glutamyl-tRNA reductase N-terminal" evidence="16">
    <location>
        <begin position="6"/>
        <end position="156"/>
    </location>
</feature>
<feature type="domain" description="Tetrapyrrole biosynthesis glutamyl-tRNA reductase dimerisation" evidence="14">
    <location>
        <begin position="310"/>
        <end position="408"/>
    </location>
</feature>
<reference evidence="18" key="1">
    <citation type="submission" date="2016-10" db="EMBL/GenBank/DDBJ databases">
        <authorList>
            <person name="Varghese N."/>
            <person name="Submissions S."/>
        </authorList>
    </citation>
    <scope>NUCLEOTIDE SEQUENCE [LARGE SCALE GENOMIC DNA]</scope>
    <source>
        <strain evidence="18">DSM 21743</strain>
    </source>
</reference>
<dbReference type="FunFam" id="3.30.460.30:FF:000001">
    <property type="entry name" value="Glutamyl-tRNA reductase"/>
    <property type="match status" value="1"/>
</dbReference>
<feature type="binding site" evidence="8 11">
    <location>
        <begin position="189"/>
        <end position="194"/>
    </location>
    <ligand>
        <name>NADP(+)</name>
        <dbReference type="ChEBI" id="CHEBI:58349"/>
    </ligand>
</feature>
<keyword evidence="6 8" id="KW-0627">Porphyrin biosynthesis</keyword>
<evidence type="ECO:0000256" key="8">
    <source>
        <dbReference type="HAMAP-Rule" id="MF_00087"/>
    </source>
</evidence>
<evidence type="ECO:0000256" key="10">
    <source>
        <dbReference type="PIRSR" id="PIRSR000445-2"/>
    </source>
</evidence>
<dbReference type="OrthoDB" id="110209at2"/>
<evidence type="ECO:0000256" key="4">
    <source>
        <dbReference type="ARBA" id="ARBA00022857"/>
    </source>
</evidence>
<dbReference type="InterPro" id="IPR018214">
    <property type="entry name" value="GluRdtase_CS"/>
</dbReference>
<dbReference type="Gene3D" id="3.40.50.720">
    <property type="entry name" value="NAD(P)-binding Rossmann-like Domain"/>
    <property type="match status" value="1"/>
</dbReference>
<dbReference type="GO" id="GO:0019353">
    <property type="term" value="P:protoporphyrinogen IX biosynthetic process from glutamate"/>
    <property type="evidence" value="ECO:0007669"/>
    <property type="project" value="TreeGrafter"/>
</dbReference>
<dbReference type="GO" id="GO:0008883">
    <property type="term" value="F:glutamyl-tRNA reductase activity"/>
    <property type="evidence" value="ECO:0007669"/>
    <property type="project" value="UniProtKB-UniRule"/>
</dbReference>
<name>A0A1H2NHA6_9ACTN</name>
<evidence type="ECO:0000259" key="16">
    <source>
        <dbReference type="Pfam" id="PF05201"/>
    </source>
</evidence>
<gene>
    <name evidence="8" type="primary">hemA</name>
    <name evidence="17" type="ORF">SAMN04488544_4035</name>
</gene>
<dbReference type="SUPFAM" id="SSF69742">
    <property type="entry name" value="Glutamyl tRNA-reductase catalytic, N-terminal domain"/>
    <property type="match status" value="1"/>
</dbReference>
<sequence length="423" mass="43885">MSVLAVSVSHRSTSMARLAALALDPATAGKLAQTLVGSEHIDEAVVLSTCNRTELWASVSRFHGGLDDAVLALSDLAGEPVEDLRAMARVFFDEGAVAHAFSVASGLDSVVMGEGQILGQVRGALALSQEQGTVGTVLNALFQQAIRVGKRVQTETGVAGAGRSLVTAAYDLLVEAQGPLDDRRVLVVGAGAMAGLAARTAAAAGARVTCVNRTFERAQRLAEVVGGRAEPLTRLSAALAETDVVVTCTGARSLHLDSADLAGTPVTAAVDLALPADISADVTSLGILLVNLDLLVATRSETSTPEVEAARALVRSEVGDFLGARRAAAVAPTVVALRSMASQVVAAEMKRLDARVPGLDDHEREEVGRTMRRIADKLLHQPTVRVKELSADPDALDYAAALRELFALDPQAVAAVMSPETNA</sequence>
<accession>A0A1H2NHA6</accession>
<dbReference type="Proteomes" id="UP000198825">
    <property type="component" value="Chromosome I"/>
</dbReference>
<dbReference type="PANTHER" id="PTHR43013">
    <property type="entry name" value="GLUTAMYL-TRNA REDUCTASE"/>
    <property type="match status" value="1"/>
</dbReference>
<dbReference type="NCBIfam" id="NF000744">
    <property type="entry name" value="PRK00045.1-3"/>
    <property type="match status" value="1"/>
</dbReference>
<evidence type="ECO:0000313" key="18">
    <source>
        <dbReference type="Proteomes" id="UP000198825"/>
    </source>
</evidence>
<dbReference type="RefSeq" id="WP_091078722.1">
    <property type="nucleotide sequence ID" value="NZ_LT629799.1"/>
</dbReference>
<dbReference type="SUPFAM" id="SSF69075">
    <property type="entry name" value="Glutamyl tRNA-reductase dimerization domain"/>
    <property type="match status" value="1"/>
</dbReference>
<comment type="similarity">
    <text evidence="2 8 13">Belongs to the glutamyl-tRNA reductase family.</text>
</comment>
<dbReference type="InterPro" id="IPR036453">
    <property type="entry name" value="GluRdtase_dimer_dom_sf"/>
</dbReference>
<feature type="domain" description="Quinate/shikimate 5-dehydrogenase/glutamyl-tRNA reductase" evidence="15">
    <location>
        <begin position="178"/>
        <end position="293"/>
    </location>
</feature>
<evidence type="ECO:0000256" key="5">
    <source>
        <dbReference type="ARBA" id="ARBA00023002"/>
    </source>
</evidence>
<comment type="subunit">
    <text evidence="8">Homodimer.</text>
</comment>
<dbReference type="HAMAP" id="MF_00087">
    <property type="entry name" value="Glu_tRNA_reductase"/>
    <property type="match status" value="1"/>
</dbReference>
<feature type="active site" description="Nucleophile" evidence="8 9">
    <location>
        <position position="50"/>
    </location>
</feature>
<protein>
    <recommendedName>
        <fullName evidence="3 8">Glutamyl-tRNA reductase</fullName>
        <shortName evidence="8">GluTR</shortName>
        <ecNumber evidence="3 8">1.2.1.70</ecNumber>
    </recommendedName>
</protein>
<dbReference type="STRING" id="546874.SAMN04488544_4035"/>
<dbReference type="Pfam" id="PF05201">
    <property type="entry name" value="GlutR_N"/>
    <property type="match status" value="1"/>
</dbReference>
<dbReference type="PANTHER" id="PTHR43013:SF1">
    <property type="entry name" value="GLUTAMYL-TRNA REDUCTASE"/>
    <property type="match status" value="1"/>
</dbReference>
<feature type="binding site" evidence="8 10">
    <location>
        <begin position="49"/>
        <end position="52"/>
    </location>
    <ligand>
        <name>substrate</name>
    </ligand>
</feature>
<dbReference type="Pfam" id="PF01488">
    <property type="entry name" value="Shikimate_DH"/>
    <property type="match status" value="1"/>
</dbReference>
<proteinExistence type="inferred from homology"/>
<feature type="site" description="Important for activity" evidence="8 12">
    <location>
        <position position="99"/>
    </location>
</feature>